<keyword evidence="3" id="KW-1185">Reference proteome</keyword>
<reference evidence="2 3" key="2">
    <citation type="submission" date="2018-11" db="EMBL/GenBank/DDBJ databases">
        <authorList>
            <consortium name="Pathogen Informatics"/>
        </authorList>
    </citation>
    <scope>NUCLEOTIDE SEQUENCE [LARGE SCALE GENOMIC DNA]</scope>
</reference>
<evidence type="ECO:0000313" key="4">
    <source>
        <dbReference type="WBParaSite" id="TCNE_0000510401-mRNA-1"/>
    </source>
</evidence>
<dbReference type="Proteomes" id="UP000050794">
    <property type="component" value="Unassembled WGS sequence"/>
</dbReference>
<organism evidence="3 4">
    <name type="scientific">Toxocara canis</name>
    <name type="common">Canine roundworm</name>
    <dbReference type="NCBI Taxonomy" id="6265"/>
    <lineage>
        <taxon>Eukaryota</taxon>
        <taxon>Metazoa</taxon>
        <taxon>Ecdysozoa</taxon>
        <taxon>Nematoda</taxon>
        <taxon>Chromadorea</taxon>
        <taxon>Rhabditida</taxon>
        <taxon>Spirurina</taxon>
        <taxon>Ascaridomorpha</taxon>
        <taxon>Ascaridoidea</taxon>
        <taxon>Toxocaridae</taxon>
        <taxon>Toxocara</taxon>
    </lineage>
</organism>
<dbReference type="AlphaFoldDB" id="A0A183U9D4"/>
<dbReference type="EMBL" id="UYWY01011068">
    <property type="protein sequence ID" value="VDM34135.1"/>
    <property type="molecule type" value="Genomic_DNA"/>
</dbReference>
<feature type="compositionally biased region" description="Polar residues" evidence="1">
    <location>
        <begin position="1"/>
        <end position="11"/>
    </location>
</feature>
<reference evidence="4" key="1">
    <citation type="submission" date="2016-06" db="UniProtKB">
        <authorList>
            <consortium name="WormBaseParasite"/>
        </authorList>
    </citation>
    <scope>IDENTIFICATION</scope>
</reference>
<name>A0A183U9D4_TOXCA</name>
<evidence type="ECO:0000256" key="1">
    <source>
        <dbReference type="SAM" id="MobiDB-lite"/>
    </source>
</evidence>
<proteinExistence type="predicted"/>
<evidence type="ECO:0000313" key="3">
    <source>
        <dbReference type="Proteomes" id="UP000050794"/>
    </source>
</evidence>
<evidence type="ECO:0000313" key="2">
    <source>
        <dbReference type="EMBL" id="VDM34135.1"/>
    </source>
</evidence>
<gene>
    <name evidence="2" type="ORF">TCNE_LOCUS5104</name>
</gene>
<sequence length="30" mass="3133">MATQSPPSTASKADLDSATPPDNVILIFFP</sequence>
<feature type="region of interest" description="Disordered" evidence="1">
    <location>
        <begin position="1"/>
        <end position="21"/>
    </location>
</feature>
<accession>A0A183U9D4</accession>
<protein>
    <submittedName>
        <fullName evidence="2 4">Uncharacterized protein</fullName>
    </submittedName>
</protein>
<dbReference type="WBParaSite" id="TCNE_0000510401-mRNA-1">
    <property type="protein sequence ID" value="TCNE_0000510401-mRNA-1"/>
    <property type="gene ID" value="TCNE_0000510401"/>
</dbReference>